<name>A0A537J871_9BACT</name>
<evidence type="ECO:0000313" key="5">
    <source>
        <dbReference type="EMBL" id="TMI79700.1"/>
    </source>
</evidence>
<dbReference type="EMBL" id="VBAN01000308">
    <property type="protein sequence ID" value="TMI79700.1"/>
    <property type="molecule type" value="Genomic_DNA"/>
</dbReference>
<evidence type="ECO:0000313" key="6">
    <source>
        <dbReference type="Proteomes" id="UP000318093"/>
    </source>
</evidence>
<comment type="caution">
    <text evidence="5">The sequence shown here is derived from an EMBL/GenBank/DDBJ whole genome shotgun (WGS) entry which is preliminary data.</text>
</comment>
<dbReference type="PANTHER" id="PTHR30061">
    <property type="entry name" value="MALTOSE-BINDING PERIPLASMIC PROTEIN"/>
    <property type="match status" value="1"/>
</dbReference>
<dbReference type="GO" id="GO:1901982">
    <property type="term" value="F:maltose binding"/>
    <property type="evidence" value="ECO:0007669"/>
    <property type="project" value="TreeGrafter"/>
</dbReference>
<keyword evidence="2" id="KW-0813">Transport</keyword>
<evidence type="ECO:0000256" key="3">
    <source>
        <dbReference type="ARBA" id="ARBA00022729"/>
    </source>
</evidence>
<organism evidence="5 6">
    <name type="scientific">Candidatus Segetimicrobium genomatis</name>
    <dbReference type="NCBI Taxonomy" id="2569760"/>
    <lineage>
        <taxon>Bacteria</taxon>
        <taxon>Bacillati</taxon>
        <taxon>Candidatus Sysuimicrobiota</taxon>
        <taxon>Candidatus Sysuimicrobiia</taxon>
        <taxon>Candidatus Sysuimicrobiales</taxon>
        <taxon>Candidatus Segetimicrobiaceae</taxon>
        <taxon>Candidatus Segetimicrobium</taxon>
    </lineage>
</organism>
<dbReference type="Proteomes" id="UP000318093">
    <property type="component" value="Unassembled WGS sequence"/>
</dbReference>
<protein>
    <submittedName>
        <fullName evidence="5">Sugar ABC transporter substrate-binding protein</fullName>
    </submittedName>
</protein>
<accession>A0A537J871</accession>
<dbReference type="CDD" id="cd13585">
    <property type="entry name" value="PBP2_TMBP_like"/>
    <property type="match status" value="1"/>
</dbReference>
<dbReference type="Pfam" id="PF01547">
    <property type="entry name" value="SBP_bac_1"/>
    <property type="match status" value="1"/>
</dbReference>
<reference evidence="5 6" key="1">
    <citation type="journal article" date="2019" name="Nat. Microbiol.">
        <title>Mediterranean grassland soil C-N compound turnover is dependent on rainfall and depth, and is mediated by genomically divergent microorganisms.</title>
        <authorList>
            <person name="Diamond S."/>
            <person name="Andeer P.F."/>
            <person name="Li Z."/>
            <person name="Crits-Christoph A."/>
            <person name="Burstein D."/>
            <person name="Anantharaman K."/>
            <person name="Lane K.R."/>
            <person name="Thomas B.C."/>
            <person name="Pan C."/>
            <person name="Northen T.R."/>
            <person name="Banfield J.F."/>
        </authorList>
    </citation>
    <scope>NUCLEOTIDE SEQUENCE [LARGE SCALE GENOMIC DNA]</scope>
    <source>
        <strain evidence="5">NP_6</strain>
    </source>
</reference>
<evidence type="ECO:0000256" key="1">
    <source>
        <dbReference type="ARBA" id="ARBA00008520"/>
    </source>
</evidence>
<keyword evidence="3 4" id="KW-0732">Signal</keyword>
<evidence type="ECO:0000256" key="4">
    <source>
        <dbReference type="SAM" id="SignalP"/>
    </source>
</evidence>
<gene>
    <name evidence="5" type="ORF">E6H03_09705</name>
</gene>
<dbReference type="PANTHER" id="PTHR30061:SF50">
    <property type="entry name" value="MALTOSE_MALTODEXTRIN-BINDING PERIPLASMIC PROTEIN"/>
    <property type="match status" value="1"/>
</dbReference>
<dbReference type="GO" id="GO:0042956">
    <property type="term" value="P:maltodextrin transmembrane transport"/>
    <property type="evidence" value="ECO:0007669"/>
    <property type="project" value="TreeGrafter"/>
</dbReference>
<dbReference type="Gene3D" id="3.40.190.10">
    <property type="entry name" value="Periplasmic binding protein-like II"/>
    <property type="match status" value="2"/>
</dbReference>
<proteinExistence type="inferred from homology"/>
<dbReference type="SUPFAM" id="SSF53850">
    <property type="entry name" value="Periplasmic binding protein-like II"/>
    <property type="match status" value="1"/>
</dbReference>
<sequence length="412" mass="45739">MQRKVALATIAALCIGLLALPARGGGAASVRAVWMEYDARYNTFWQQLKKEFEAVNPGITVDNVVVPWNEGHDRLVTWIAGNQAPDIAIVGTRWIIEFNKMGVVQPADSLLPKAFIDKFIQPALEARINGRLYGVPVALSARSLYYRTDLVKTPPQTWQDLLAAAREVSKSPGVYGIGVSGKKFAELTEYVYYLYGNGGDFFVTNPDGSYGRCRVNDAAGVEALQFMVDLVNKDKVTEPNVGENDRGTLQDLFLAGKLAMIETGPWFGGMIQERAKTMHFAVAPMPHNQGRPQHTLLVTDSIIVFKSAKNTDAVVKFLEYAYRDGPRLEFDKDFGMLPTEKSVARDAYFQTDFYRPFIQQLPTAKPWPLTADWSKVEDVMWDAVTAALLNTKSAKAALDDACREIDKARGVK</sequence>
<feature type="chain" id="PRO_5021996828" evidence="4">
    <location>
        <begin position="25"/>
        <end position="412"/>
    </location>
</feature>
<dbReference type="GO" id="GO:0015768">
    <property type="term" value="P:maltose transport"/>
    <property type="evidence" value="ECO:0007669"/>
    <property type="project" value="TreeGrafter"/>
</dbReference>
<dbReference type="GO" id="GO:0055052">
    <property type="term" value="C:ATP-binding cassette (ABC) transporter complex, substrate-binding subunit-containing"/>
    <property type="evidence" value="ECO:0007669"/>
    <property type="project" value="TreeGrafter"/>
</dbReference>
<feature type="signal peptide" evidence="4">
    <location>
        <begin position="1"/>
        <end position="24"/>
    </location>
</feature>
<comment type="similarity">
    <text evidence="1">Belongs to the bacterial solute-binding protein 1 family.</text>
</comment>
<dbReference type="AlphaFoldDB" id="A0A537J871"/>
<dbReference type="InterPro" id="IPR006059">
    <property type="entry name" value="SBP"/>
</dbReference>
<evidence type="ECO:0000256" key="2">
    <source>
        <dbReference type="ARBA" id="ARBA00022448"/>
    </source>
</evidence>